<feature type="transmembrane region" description="Helical" evidence="1">
    <location>
        <begin position="203"/>
        <end position="221"/>
    </location>
</feature>
<accession>A0A0G1BD74</accession>
<name>A0A0G1BD74_9BACT</name>
<feature type="transmembrane region" description="Helical" evidence="1">
    <location>
        <begin position="380"/>
        <end position="409"/>
    </location>
</feature>
<feature type="transmembrane region" description="Helical" evidence="1">
    <location>
        <begin position="173"/>
        <end position="196"/>
    </location>
</feature>
<dbReference type="Proteomes" id="UP000033867">
    <property type="component" value="Unassembled WGS sequence"/>
</dbReference>
<gene>
    <name evidence="2" type="ORF">UV42_C0033G0003</name>
</gene>
<dbReference type="EMBL" id="LCEK01000033">
    <property type="protein sequence ID" value="KKS71247.1"/>
    <property type="molecule type" value="Genomic_DNA"/>
</dbReference>
<feature type="transmembrane region" description="Helical" evidence="1">
    <location>
        <begin position="37"/>
        <end position="55"/>
    </location>
</feature>
<feature type="transmembrane region" description="Helical" evidence="1">
    <location>
        <begin position="533"/>
        <end position="557"/>
    </location>
</feature>
<feature type="transmembrane region" description="Helical" evidence="1">
    <location>
        <begin position="299"/>
        <end position="319"/>
    </location>
</feature>
<proteinExistence type="predicted"/>
<sequence length="757" mass="85845">MVFDSMMHWKSHIGTFLLGLFLSWLLFMQLMFWQMPFVGSMLGILYLGVLTYLWQHILHHVFRFERGFVSWFLSVFAAIFFVSALESIVLALYTTTPLLTASTLLGAFLLSYLLKMWFLQRPHGHPLQGKSIKESIPVFPKISWFTWVYLGIWGITVVLFFKADGTGVFFSPWQTLSLSILPLVFVLTAILGVLIFSRMGTKHVLMLILFHSLLLHLYIPLSHRLPWGGDVWRHMGVEEQLAAGEIVPPVLFGTEARWREVAGVDIPEAFLIPQKYSYGQFWSLGVITHQLTLMSFETIHIWLLPLIWSFVFPLLLFRIGRLVLNSWRGGLCVAWLSFLAFPLQALGALSLPVSFGVLTFLFTFMLLLQYLARPHSSQKLLLILLSVLLLFGYALSFLLFLFVVLGAWVFSQIGLHIKKGVWQWVWVFWVTLLGACAFPIIELAAHTSVFPSGISLFESTKTILGQFSGWYYASSIRPHDMLSGNLMFNHTPVYAFVSSIFTLWRWWLMPFMIGMWGIVLYAVMVFVREKKSFVSLLSAWLLVSLLGAYKIGWFVLAGDRTLIRRLDPYIATFTLLFVALGMVLLFSLIRYRSLILRRILAGVCIFIVAWASTSTYASGPDMRSTSTDEYAVATFLASELRGFSDDLCVLADTWVLLPLEAVTAGDIVGGNFSLDSQFGQHERVALYETFLNGDATNDTVTSMFTLTERSQCFVVLPDIVSEDLKEEISILLDVLPVVSPGFFVWHARVLPLNSAAL</sequence>
<organism evidence="2 3">
    <name type="scientific">Candidatus Magasanikbacteria bacterium GW2011_GWE2_42_7</name>
    <dbReference type="NCBI Taxonomy" id="1619052"/>
    <lineage>
        <taxon>Bacteria</taxon>
        <taxon>Candidatus Magasanikiibacteriota</taxon>
    </lineage>
</organism>
<feature type="transmembrane region" description="Helical" evidence="1">
    <location>
        <begin position="595"/>
        <end position="613"/>
    </location>
</feature>
<feature type="transmembrane region" description="Helical" evidence="1">
    <location>
        <begin position="99"/>
        <end position="118"/>
    </location>
</feature>
<feature type="transmembrane region" description="Helical" evidence="1">
    <location>
        <begin position="67"/>
        <end position="93"/>
    </location>
</feature>
<feature type="transmembrane region" description="Helical" evidence="1">
    <location>
        <begin position="349"/>
        <end position="368"/>
    </location>
</feature>
<evidence type="ECO:0000313" key="2">
    <source>
        <dbReference type="EMBL" id="KKS71247.1"/>
    </source>
</evidence>
<evidence type="ECO:0008006" key="4">
    <source>
        <dbReference type="Google" id="ProtNLM"/>
    </source>
</evidence>
<feature type="transmembrane region" description="Helical" evidence="1">
    <location>
        <begin position="569"/>
        <end position="589"/>
    </location>
</feature>
<feature type="transmembrane region" description="Helical" evidence="1">
    <location>
        <begin position="12"/>
        <end position="31"/>
    </location>
</feature>
<evidence type="ECO:0000313" key="3">
    <source>
        <dbReference type="Proteomes" id="UP000033867"/>
    </source>
</evidence>
<evidence type="ECO:0000256" key="1">
    <source>
        <dbReference type="SAM" id="Phobius"/>
    </source>
</evidence>
<protein>
    <recommendedName>
        <fullName evidence="4">Glycosyltransferase RgtA/B/C/D-like domain-containing protein</fullName>
    </recommendedName>
</protein>
<dbReference type="AlphaFoldDB" id="A0A0G1BD74"/>
<comment type="caution">
    <text evidence="2">The sequence shown here is derived from an EMBL/GenBank/DDBJ whole genome shotgun (WGS) entry which is preliminary data.</text>
</comment>
<feature type="transmembrane region" description="Helical" evidence="1">
    <location>
        <begin position="421"/>
        <end position="441"/>
    </location>
</feature>
<keyword evidence="1" id="KW-1133">Transmembrane helix</keyword>
<feature type="transmembrane region" description="Helical" evidence="1">
    <location>
        <begin position="138"/>
        <end position="161"/>
    </location>
</feature>
<feature type="transmembrane region" description="Helical" evidence="1">
    <location>
        <begin position="506"/>
        <end position="527"/>
    </location>
</feature>
<keyword evidence="1" id="KW-0812">Transmembrane</keyword>
<keyword evidence="1" id="KW-0472">Membrane</keyword>
<reference evidence="2 3" key="1">
    <citation type="journal article" date="2015" name="Nature">
        <title>rRNA introns, odd ribosomes, and small enigmatic genomes across a large radiation of phyla.</title>
        <authorList>
            <person name="Brown C.T."/>
            <person name="Hug L.A."/>
            <person name="Thomas B.C."/>
            <person name="Sharon I."/>
            <person name="Castelle C.J."/>
            <person name="Singh A."/>
            <person name="Wilkins M.J."/>
            <person name="Williams K.H."/>
            <person name="Banfield J.F."/>
        </authorList>
    </citation>
    <scope>NUCLEOTIDE SEQUENCE [LARGE SCALE GENOMIC DNA]</scope>
</reference>